<organism evidence="2 3">
    <name type="scientific">Hyphomicrobium facile</name>
    <dbReference type="NCBI Taxonomy" id="51670"/>
    <lineage>
        <taxon>Bacteria</taxon>
        <taxon>Pseudomonadati</taxon>
        <taxon>Pseudomonadota</taxon>
        <taxon>Alphaproteobacteria</taxon>
        <taxon>Hyphomicrobiales</taxon>
        <taxon>Hyphomicrobiaceae</taxon>
        <taxon>Hyphomicrobium</taxon>
    </lineage>
</organism>
<evidence type="ECO:0000313" key="3">
    <source>
        <dbReference type="Proteomes" id="UP000199423"/>
    </source>
</evidence>
<dbReference type="EMBL" id="FPCH01000002">
    <property type="protein sequence ID" value="SFV34199.1"/>
    <property type="molecule type" value="Genomic_DNA"/>
</dbReference>
<dbReference type="Proteomes" id="UP000199423">
    <property type="component" value="Unassembled WGS sequence"/>
</dbReference>
<feature type="transmembrane region" description="Helical" evidence="1">
    <location>
        <begin position="63"/>
        <end position="88"/>
    </location>
</feature>
<sequence>MNLRSLTQDIDKLSAADAVVLNSYARYILRKSALCALAAFIAICGLGLLELASFWLLEPTLSPAGAVAVLGAVNVFVALLVFAVAVLLKPGREFSFALTVRKSAIQSLEQDVSPTAGRADASAFTIGEAFVSAVVLPLLVTLLRNFKAAQSAKTELAETEK</sequence>
<dbReference type="RefSeq" id="WP_092867755.1">
    <property type="nucleotide sequence ID" value="NZ_FPCH01000002.1"/>
</dbReference>
<proteinExistence type="predicted"/>
<keyword evidence="1" id="KW-0812">Transmembrane</keyword>
<keyword evidence="3" id="KW-1185">Reference proteome</keyword>
<gene>
    <name evidence="2" type="ORF">SAMN04488557_2250</name>
</gene>
<keyword evidence="1" id="KW-0472">Membrane</keyword>
<evidence type="ECO:0000256" key="1">
    <source>
        <dbReference type="SAM" id="Phobius"/>
    </source>
</evidence>
<protein>
    <submittedName>
        <fullName evidence="2">Uncharacterized protein</fullName>
    </submittedName>
</protein>
<dbReference type="AlphaFoldDB" id="A0A1I7NHR5"/>
<name>A0A1I7NHR5_9HYPH</name>
<feature type="transmembrane region" description="Helical" evidence="1">
    <location>
        <begin position="33"/>
        <end position="57"/>
    </location>
</feature>
<accession>A0A1I7NHR5</accession>
<evidence type="ECO:0000313" key="2">
    <source>
        <dbReference type="EMBL" id="SFV34199.1"/>
    </source>
</evidence>
<dbReference type="OrthoDB" id="9892960at2"/>
<reference evidence="3" key="1">
    <citation type="submission" date="2016-10" db="EMBL/GenBank/DDBJ databases">
        <authorList>
            <person name="Varghese N."/>
            <person name="Submissions S."/>
        </authorList>
    </citation>
    <scope>NUCLEOTIDE SEQUENCE [LARGE SCALE GENOMIC DNA]</scope>
    <source>
        <strain evidence="3">DSM 1565</strain>
    </source>
</reference>
<keyword evidence="1" id="KW-1133">Transmembrane helix</keyword>